<dbReference type="EMBL" id="BMMU01000001">
    <property type="protein sequence ID" value="GGJ10290.1"/>
    <property type="molecule type" value="Genomic_DNA"/>
</dbReference>
<dbReference type="InterPro" id="IPR011049">
    <property type="entry name" value="Serralysin-like_metalloprot_C"/>
</dbReference>
<evidence type="ECO:0008006" key="7">
    <source>
        <dbReference type="Google" id="ProtNLM"/>
    </source>
</evidence>
<dbReference type="RefSeq" id="WP_189145405.1">
    <property type="nucleotide sequence ID" value="NZ_BAABER010000004.1"/>
</dbReference>
<dbReference type="AlphaFoldDB" id="A0A917NLI4"/>
<gene>
    <name evidence="5" type="ORF">GCM10012282_03630</name>
</gene>
<evidence type="ECO:0000256" key="3">
    <source>
        <dbReference type="SAM" id="MobiDB-lite"/>
    </source>
</evidence>
<feature type="signal peptide" evidence="4">
    <location>
        <begin position="1"/>
        <end position="34"/>
    </location>
</feature>
<sequence length="298" mass="30553">MSSQRVSRKSLRVASALTLLTAGLTALIAQPASAAVPEARVVLGYTGEFFYDAAPGQTNKLTVTTSGTNGWRYTYVIDDVVPVDIAMSDGHCTRPDSADLTRVSCTNIFERGGDGLSMDLGDGNDTITANNTTGQTNYQVEIELGPGNDRAAEIGSVGGNYIQGGKGDDTVTAGSDSSVDAGDGNDTVHIGAQSWVRGQNGVDKLYADGVDSHADGGTGNDFVYGGAGHQTLWGGDANDTVRGGTGDDTIYGGPGNDILYGNSGNDTIQGNSGNDKVYGGPGKDTLTGGPGRNVVRQD</sequence>
<keyword evidence="6" id="KW-1185">Reference proteome</keyword>
<reference evidence="5" key="2">
    <citation type="submission" date="2020-09" db="EMBL/GenBank/DDBJ databases">
        <authorList>
            <person name="Sun Q."/>
            <person name="Zhou Y."/>
        </authorList>
    </citation>
    <scope>NUCLEOTIDE SEQUENCE</scope>
    <source>
        <strain evidence="5">CGMCC 4.7272</strain>
    </source>
</reference>
<proteinExistence type="predicted"/>
<feature type="region of interest" description="Disordered" evidence="3">
    <location>
        <begin position="264"/>
        <end position="298"/>
    </location>
</feature>
<dbReference type="Pfam" id="PF00353">
    <property type="entry name" value="HemolysinCabind"/>
    <property type="match status" value="3"/>
</dbReference>
<evidence type="ECO:0000256" key="2">
    <source>
        <dbReference type="ARBA" id="ARBA00022525"/>
    </source>
</evidence>
<feature type="compositionally biased region" description="Polar residues" evidence="3">
    <location>
        <begin position="264"/>
        <end position="274"/>
    </location>
</feature>
<evidence type="ECO:0000313" key="5">
    <source>
        <dbReference type="EMBL" id="GGJ10290.1"/>
    </source>
</evidence>
<dbReference type="GO" id="GO:0005576">
    <property type="term" value="C:extracellular region"/>
    <property type="evidence" value="ECO:0007669"/>
    <property type="project" value="UniProtKB-SubCell"/>
</dbReference>
<dbReference type="SUPFAM" id="SSF51120">
    <property type="entry name" value="beta-Roll"/>
    <property type="match status" value="2"/>
</dbReference>
<reference evidence="5" key="1">
    <citation type="journal article" date="2014" name="Int. J. Syst. Evol. Microbiol.">
        <title>Complete genome sequence of Corynebacterium casei LMG S-19264T (=DSM 44701T), isolated from a smear-ripened cheese.</title>
        <authorList>
            <consortium name="US DOE Joint Genome Institute (JGI-PGF)"/>
            <person name="Walter F."/>
            <person name="Albersmeier A."/>
            <person name="Kalinowski J."/>
            <person name="Ruckert C."/>
        </authorList>
    </citation>
    <scope>NUCLEOTIDE SEQUENCE</scope>
    <source>
        <strain evidence="5">CGMCC 4.7272</strain>
    </source>
</reference>
<dbReference type="PRINTS" id="PR00313">
    <property type="entry name" value="CABNDNGRPT"/>
</dbReference>
<keyword evidence="4" id="KW-0732">Signal</keyword>
<dbReference type="Gene3D" id="2.150.10.10">
    <property type="entry name" value="Serralysin-like metalloprotease, C-terminal"/>
    <property type="match status" value="2"/>
</dbReference>
<accession>A0A917NLI4</accession>
<dbReference type="InterPro" id="IPR050557">
    <property type="entry name" value="RTX_toxin/Mannuronan_C5-epim"/>
</dbReference>
<name>A0A917NLI4_9ACTN</name>
<evidence type="ECO:0000256" key="4">
    <source>
        <dbReference type="SAM" id="SignalP"/>
    </source>
</evidence>
<protein>
    <recommendedName>
        <fullName evidence="7">Calcium-binding protein</fullName>
    </recommendedName>
</protein>
<keyword evidence="2" id="KW-0964">Secreted</keyword>
<evidence type="ECO:0000313" key="6">
    <source>
        <dbReference type="Proteomes" id="UP000625682"/>
    </source>
</evidence>
<organism evidence="5 6">
    <name type="scientific">Streptomyces lacrimifluminis</name>
    <dbReference type="NCBI Taxonomy" id="1500077"/>
    <lineage>
        <taxon>Bacteria</taxon>
        <taxon>Bacillati</taxon>
        <taxon>Actinomycetota</taxon>
        <taxon>Actinomycetes</taxon>
        <taxon>Kitasatosporales</taxon>
        <taxon>Streptomycetaceae</taxon>
        <taxon>Streptomyces</taxon>
    </lineage>
</organism>
<dbReference type="GO" id="GO:0005509">
    <property type="term" value="F:calcium ion binding"/>
    <property type="evidence" value="ECO:0007669"/>
    <property type="project" value="InterPro"/>
</dbReference>
<comment type="caution">
    <text evidence="5">The sequence shown here is derived from an EMBL/GenBank/DDBJ whole genome shotgun (WGS) entry which is preliminary data.</text>
</comment>
<dbReference type="InterPro" id="IPR001343">
    <property type="entry name" value="Hemolysn_Ca-bd"/>
</dbReference>
<dbReference type="PANTHER" id="PTHR38340:SF1">
    <property type="entry name" value="S-LAYER PROTEIN"/>
    <property type="match status" value="1"/>
</dbReference>
<dbReference type="PANTHER" id="PTHR38340">
    <property type="entry name" value="S-LAYER PROTEIN"/>
    <property type="match status" value="1"/>
</dbReference>
<dbReference type="Proteomes" id="UP000625682">
    <property type="component" value="Unassembled WGS sequence"/>
</dbReference>
<comment type="subcellular location">
    <subcellularLocation>
        <location evidence="1">Secreted</location>
    </subcellularLocation>
</comment>
<feature type="chain" id="PRO_5036897026" description="Calcium-binding protein" evidence="4">
    <location>
        <begin position="35"/>
        <end position="298"/>
    </location>
</feature>
<evidence type="ECO:0000256" key="1">
    <source>
        <dbReference type="ARBA" id="ARBA00004613"/>
    </source>
</evidence>